<evidence type="ECO:0000313" key="3">
    <source>
        <dbReference type="Proteomes" id="UP000572680"/>
    </source>
</evidence>
<proteinExistence type="predicted"/>
<name>A0A7W3QL30_ACTNM</name>
<gene>
    <name evidence="2" type="ORF">HNR61_002701</name>
</gene>
<keyword evidence="1" id="KW-0732">Signal</keyword>
<dbReference type="Proteomes" id="UP000572680">
    <property type="component" value="Unassembled WGS sequence"/>
</dbReference>
<evidence type="ECO:0008006" key="4">
    <source>
        <dbReference type="Google" id="ProtNLM"/>
    </source>
</evidence>
<organism evidence="2 3">
    <name type="scientific">Actinomadura namibiensis</name>
    <dbReference type="NCBI Taxonomy" id="182080"/>
    <lineage>
        <taxon>Bacteria</taxon>
        <taxon>Bacillati</taxon>
        <taxon>Actinomycetota</taxon>
        <taxon>Actinomycetes</taxon>
        <taxon>Streptosporangiales</taxon>
        <taxon>Thermomonosporaceae</taxon>
        <taxon>Actinomadura</taxon>
    </lineage>
</organism>
<evidence type="ECO:0000256" key="1">
    <source>
        <dbReference type="SAM" id="SignalP"/>
    </source>
</evidence>
<dbReference type="EMBL" id="JACJIA010000003">
    <property type="protein sequence ID" value="MBA8951070.1"/>
    <property type="molecule type" value="Genomic_DNA"/>
</dbReference>
<evidence type="ECO:0000313" key="2">
    <source>
        <dbReference type="EMBL" id="MBA8951070.1"/>
    </source>
</evidence>
<dbReference type="AlphaFoldDB" id="A0A7W3QL30"/>
<dbReference type="RefSeq" id="WP_182843457.1">
    <property type="nucleotide sequence ID" value="NZ_BAAALP010000009.1"/>
</dbReference>
<protein>
    <recommendedName>
        <fullName evidence="4">Secreted protein</fullName>
    </recommendedName>
</protein>
<sequence>MRTLTLAGATAATGVALALLATPGTASAGIVSRAGAPAAGVDGAPAVSAAASLKRDSIKCGKGRGGDRKVNFSYKPSSYSTTIYFNNHCAKGKRIPATVKSWAWSSNGKIYMYRCMTTNGQTKGKKKFNTGKWKFMDIYGKSEHCK</sequence>
<keyword evidence="3" id="KW-1185">Reference proteome</keyword>
<accession>A0A7W3QL30</accession>
<feature type="signal peptide" evidence="1">
    <location>
        <begin position="1"/>
        <end position="28"/>
    </location>
</feature>
<reference evidence="2 3" key="1">
    <citation type="submission" date="2020-08" db="EMBL/GenBank/DDBJ databases">
        <title>Genomic Encyclopedia of Type Strains, Phase IV (KMG-IV): sequencing the most valuable type-strain genomes for metagenomic binning, comparative biology and taxonomic classification.</title>
        <authorList>
            <person name="Goeker M."/>
        </authorList>
    </citation>
    <scope>NUCLEOTIDE SEQUENCE [LARGE SCALE GENOMIC DNA]</scope>
    <source>
        <strain evidence="2 3">DSM 44197</strain>
    </source>
</reference>
<feature type="chain" id="PRO_5030865422" description="Secreted protein" evidence="1">
    <location>
        <begin position="29"/>
        <end position="146"/>
    </location>
</feature>
<comment type="caution">
    <text evidence="2">The sequence shown here is derived from an EMBL/GenBank/DDBJ whole genome shotgun (WGS) entry which is preliminary data.</text>
</comment>